<reference evidence="1 2" key="1">
    <citation type="submission" date="2023-09" db="EMBL/GenBank/DDBJ databases">
        <title>Streptomyces sp. nov.: A antagonism against Alternaria gaisen Producing Streptochlin, Isolated from Tamarix root soil.</title>
        <authorList>
            <person name="Chen Y."/>
        </authorList>
    </citation>
    <scope>NUCLEOTIDE SEQUENCE [LARGE SCALE GENOMIC DNA]</scope>
    <source>
        <strain evidence="1 2">TRM76323</strain>
    </source>
</reference>
<protein>
    <recommendedName>
        <fullName evidence="3">Alcohol dehydrogenase N-terminal domain-containing protein</fullName>
    </recommendedName>
</protein>
<organism evidence="1 2">
    <name type="scientific">Streptomyces tamarix</name>
    <dbReference type="NCBI Taxonomy" id="3078565"/>
    <lineage>
        <taxon>Bacteria</taxon>
        <taxon>Bacillati</taxon>
        <taxon>Actinomycetota</taxon>
        <taxon>Actinomycetes</taxon>
        <taxon>Kitasatosporales</taxon>
        <taxon>Streptomycetaceae</taxon>
        <taxon>Streptomyces</taxon>
    </lineage>
</organism>
<dbReference type="RefSeq" id="WP_315877440.1">
    <property type="nucleotide sequence ID" value="NZ_JAWCTQ010000009.1"/>
</dbReference>
<evidence type="ECO:0000313" key="2">
    <source>
        <dbReference type="Proteomes" id="UP001250181"/>
    </source>
</evidence>
<gene>
    <name evidence="1" type="ORF">RND61_09750</name>
</gene>
<dbReference type="InterPro" id="IPR011032">
    <property type="entry name" value="GroES-like_sf"/>
</dbReference>
<dbReference type="Gene3D" id="3.90.180.10">
    <property type="entry name" value="Medium-chain alcohol dehydrogenases, catalytic domain"/>
    <property type="match status" value="1"/>
</dbReference>
<comment type="caution">
    <text evidence="1">The sequence shown here is derived from an EMBL/GenBank/DDBJ whole genome shotgun (WGS) entry which is preliminary data.</text>
</comment>
<evidence type="ECO:0000313" key="1">
    <source>
        <dbReference type="EMBL" id="MDT9682354.1"/>
    </source>
</evidence>
<name>A0ABU3QIW2_9ACTN</name>
<keyword evidence="2" id="KW-1185">Reference proteome</keyword>
<sequence length="54" mass="5725">MSDPEATYPRILGIEGVGVVDRADEGSGLRPGRQVVTMTGAAWAARWTAPTPRT</sequence>
<accession>A0ABU3QIW2</accession>
<evidence type="ECO:0008006" key="3">
    <source>
        <dbReference type="Google" id="ProtNLM"/>
    </source>
</evidence>
<dbReference type="Proteomes" id="UP001250181">
    <property type="component" value="Unassembled WGS sequence"/>
</dbReference>
<dbReference type="EMBL" id="JAWCTQ010000009">
    <property type="protein sequence ID" value="MDT9682354.1"/>
    <property type="molecule type" value="Genomic_DNA"/>
</dbReference>
<dbReference type="SUPFAM" id="SSF50129">
    <property type="entry name" value="GroES-like"/>
    <property type="match status" value="1"/>
</dbReference>
<proteinExistence type="predicted"/>